<proteinExistence type="predicted"/>
<dbReference type="Proteomes" id="UP000464577">
    <property type="component" value="Chromosome"/>
</dbReference>
<dbReference type="KEGG" id="senf:GJR95_15040"/>
<evidence type="ECO:0000256" key="1">
    <source>
        <dbReference type="SAM" id="SignalP"/>
    </source>
</evidence>
<sequence length="133" mass="14754">MRTFTISLLVALVVRFSAVASPIPQAKQRSRPTELAHYKVGAYVSMDQTKLRVNVDKQLGGQVSVQLNDLKGNLLFERLMNQTDTTMRLNIDLTELADGDYQLKVSNGLEIIVRDLTISTPKSIPAARTLTPL</sequence>
<dbReference type="EMBL" id="CP045997">
    <property type="protein sequence ID" value="QHV96247.1"/>
    <property type="molecule type" value="Genomic_DNA"/>
</dbReference>
<feature type="signal peptide" evidence="1">
    <location>
        <begin position="1"/>
        <end position="20"/>
    </location>
</feature>
<keyword evidence="1" id="KW-0732">Signal</keyword>
<dbReference type="RefSeq" id="WP_162386656.1">
    <property type="nucleotide sequence ID" value="NZ_CP045997.1"/>
</dbReference>
<feature type="chain" id="PRO_5026990202" description="Secretion system C-terminal sorting domain-containing protein" evidence="1">
    <location>
        <begin position="21"/>
        <end position="133"/>
    </location>
</feature>
<evidence type="ECO:0008006" key="4">
    <source>
        <dbReference type="Google" id="ProtNLM"/>
    </source>
</evidence>
<protein>
    <recommendedName>
        <fullName evidence="4">Secretion system C-terminal sorting domain-containing protein</fullName>
    </recommendedName>
</protein>
<reference evidence="2 3" key="1">
    <citation type="submission" date="2019-11" db="EMBL/GenBank/DDBJ databases">
        <title>Spirosoma endbachense sp. nov., isolated from a natural salt meadow.</title>
        <authorList>
            <person name="Rojas J."/>
            <person name="Ambika Manirajan B."/>
            <person name="Ratering S."/>
            <person name="Suarez C."/>
            <person name="Geissler-Plaum R."/>
            <person name="Schnell S."/>
        </authorList>
    </citation>
    <scope>NUCLEOTIDE SEQUENCE [LARGE SCALE GENOMIC DNA]</scope>
    <source>
        <strain evidence="2 3">I-24</strain>
    </source>
</reference>
<gene>
    <name evidence="2" type="ORF">GJR95_15040</name>
</gene>
<evidence type="ECO:0000313" key="3">
    <source>
        <dbReference type="Proteomes" id="UP000464577"/>
    </source>
</evidence>
<keyword evidence="3" id="KW-1185">Reference proteome</keyword>
<evidence type="ECO:0000313" key="2">
    <source>
        <dbReference type="EMBL" id="QHV96247.1"/>
    </source>
</evidence>
<organism evidence="2 3">
    <name type="scientific">Spirosoma endbachense</name>
    <dbReference type="NCBI Taxonomy" id="2666025"/>
    <lineage>
        <taxon>Bacteria</taxon>
        <taxon>Pseudomonadati</taxon>
        <taxon>Bacteroidota</taxon>
        <taxon>Cytophagia</taxon>
        <taxon>Cytophagales</taxon>
        <taxon>Cytophagaceae</taxon>
        <taxon>Spirosoma</taxon>
    </lineage>
</organism>
<accession>A0A6P1VWT4</accession>
<name>A0A6P1VWT4_9BACT</name>
<dbReference type="AlphaFoldDB" id="A0A6P1VWT4"/>